<dbReference type="Proteomes" id="UP000547973">
    <property type="component" value="Unassembled WGS sequence"/>
</dbReference>
<gene>
    <name evidence="3" type="ORF">BKA03_000684</name>
</gene>
<feature type="domain" description="CSD" evidence="2">
    <location>
        <begin position="1"/>
        <end position="64"/>
    </location>
</feature>
<keyword evidence="4" id="KW-1185">Reference proteome</keyword>
<dbReference type="InterPro" id="IPR002059">
    <property type="entry name" value="CSP_DNA-bd"/>
</dbReference>
<name>A0A7Y9Z969_9MICO</name>
<dbReference type="PANTHER" id="PTHR11544">
    <property type="entry name" value="COLD SHOCK DOMAIN CONTAINING PROTEINS"/>
    <property type="match status" value="1"/>
</dbReference>
<evidence type="ECO:0000313" key="4">
    <source>
        <dbReference type="Proteomes" id="UP000547973"/>
    </source>
</evidence>
<dbReference type="SMART" id="SM00357">
    <property type="entry name" value="CSP"/>
    <property type="match status" value="1"/>
</dbReference>
<evidence type="ECO:0000256" key="1">
    <source>
        <dbReference type="RuleBase" id="RU000408"/>
    </source>
</evidence>
<dbReference type="Gene3D" id="2.40.50.140">
    <property type="entry name" value="Nucleic acid-binding proteins"/>
    <property type="match status" value="1"/>
</dbReference>
<proteinExistence type="predicted"/>
<accession>A0A7Y9Z969</accession>
<dbReference type="PROSITE" id="PS00352">
    <property type="entry name" value="CSD_1"/>
    <property type="match status" value="1"/>
</dbReference>
<dbReference type="GO" id="GO:0003676">
    <property type="term" value="F:nucleic acid binding"/>
    <property type="evidence" value="ECO:0007669"/>
    <property type="project" value="InterPro"/>
</dbReference>
<dbReference type="PRINTS" id="PR00050">
    <property type="entry name" value="COLDSHOCK"/>
</dbReference>
<dbReference type="EMBL" id="JACBZO010000001">
    <property type="protein sequence ID" value="NYI40565.1"/>
    <property type="molecule type" value="Genomic_DNA"/>
</dbReference>
<evidence type="ECO:0000259" key="2">
    <source>
        <dbReference type="PROSITE" id="PS51857"/>
    </source>
</evidence>
<reference evidence="3 4" key="1">
    <citation type="submission" date="2020-07" db="EMBL/GenBank/DDBJ databases">
        <title>Sequencing the genomes of 1000 actinobacteria strains.</title>
        <authorList>
            <person name="Klenk H.-P."/>
        </authorList>
    </citation>
    <scope>NUCLEOTIDE SEQUENCE [LARGE SCALE GENOMIC DNA]</scope>
    <source>
        <strain evidence="3 4">DSM 19970</strain>
    </source>
</reference>
<dbReference type="PROSITE" id="PS51857">
    <property type="entry name" value="CSD_2"/>
    <property type="match status" value="1"/>
</dbReference>
<dbReference type="OrthoDB" id="7477356at2"/>
<dbReference type="InterPro" id="IPR012340">
    <property type="entry name" value="NA-bd_OB-fold"/>
</dbReference>
<sequence>MPSGRVKWFDTEKGFGFIASDEGDEVFLHASALPEGSAPPNPGAKVEFSVADGRRGPSAMAVTLTEPAPSITKSQRKPADDMTMIVEDLIKMLDGVSNVLRKGRYPEAAKGSQVAAVLRAVAEQLDA</sequence>
<comment type="caution">
    <text evidence="3">The sequence shown here is derived from an EMBL/GenBank/DDBJ whole genome shotgun (WGS) entry which is preliminary data.</text>
</comment>
<dbReference type="SUPFAM" id="SSF50249">
    <property type="entry name" value="Nucleic acid-binding proteins"/>
    <property type="match status" value="1"/>
</dbReference>
<dbReference type="CDD" id="cd04458">
    <property type="entry name" value="CSP_CDS"/>
    <property type="match status" value="1"/>
</dbReference>
<dbReference type="GO" id="GO:0005737">
    <property type="term" value="C:cytoplasm"/>
    <property type="evidence" value="ECO:0007669"/>
    <property type="project" value="UniProtKB-SubCell"/>
</dbReference>
<dbReference type="RefSeq" id="WP_062074650.1">
    <property type="nucleotide sequence ID" value="NZ_BBRC01000003.1"/>
</dbReference>
<organism evidence="3 4">
    <name type="scientific">Demequina lutea</name>
    <dbReference type="NCBI Taxonomy" id="431489"/>
    <lineage>
        <taxon>Bacteria</taxon>
        <taxon>Bacillati</taxon>
        <taxon>Actinomycetota</taxon>
        <taxon>Actinomycetes</taxon>
        <taxon>Micrococcales</taxon>
        <taxon>Demequinaceae</taxon>
        <taxon>Demequina</taxon>
    </lineage>
</organism>
<protein>
    <submittedName>
        <fullName evidence="3">CspA family cold shock protein</fullName>
    </submittedName>
</protein>
<dbReference type="AlphaFoldDB" id="A0A7Y9Z969"/>
<dbReference type="Pfam" id="PF00313">
    <property type="entry name" value="CSD"/>
    <property type="match status" value="1"/>
</dbReference>
<dbReference type="InterPro" id="IPR050181">
    <property type="entry name" value="Cold_shock_domain"/>
</dbReference>
<dbReference type="InterPro" id="IPR019844">
    <property type="entry name" value="CSD_CS"/>
</dbReference>
<evidence type="ECO:0000313" key="3">
    <source>
        <dbReference type="EMBL" id="NYI40565.1"/>
    </source>
</evidence>
<comment type="subcellular location">
    <subcellularLocation>
        <location evidence="1">Cytoplasm</location>
    </subcellularLocation>
</comment>
<dbReference type="InterPro" id="IPR011129">
    <property type="entry name" value="CSD"/>
</dbReference>